<dbReference type="VEuPathDB" id="FungiDB:AB675_6414"/>
<protein>
    <submittedName>
        <fullName evidence="11">O-methylsterigmatocystin oxido</fullName>
    </submittedName>
</protein>
<dbReference type="Pfam" id="PF00067">
    <property type="entry name" value="p450"/>
    <property type="match status" value="1"/>
</dbReference>
<organism evidence="11 12">
    <name type="scientific">Cyphellophora attinorum</name>
    <dbReference type="NCBI Taxonomy" id="1664694"/>
    <lineage>
        <taxon>Eukaryota</taxon>
        <taxon>Fungi</taxon>
        <taxon>Dikarya</taxon>
        <taxon>Ascomycota</taxon>
        <taxon>Pezizomycotina</taxon>
        <taxon>Eurotiomycetes</taxon>
        <taxon>Chaetothyriomycetidae</taxon>
        <taxon>Chaetothyriales</taxon>
        <taxon>Cyphellophoraceae</taxon>
        <taxon>Cyphellophora</taxon>
    </lineage>
</organism>
<dbReference type="PROSITE" id="PS00086">
    <property type="entry name" value="CYTOCHROME_P450"/>
    <property type="match status" value="1"/>
</dbReference>
<dbReference type="RefSeq" id="XP_018003901.1">
    <property type="nucleotide sequence ID" value="XM_018146705.1"/>
</dbReference>
<accession>A0A0N0NQI2</accession>
<evidence type="ECO:0000256" key="3">
    <source>
        <dbReference type="ARBA" id="ARBA00022617"/>
    </source>
</evidence>
<evidence type="ECO:0000313" key="12">
    <source>
        <dbReference type="Proteomes" id="UP000038010"/>
    </source>
</evidence>
<dbReference type="Gene3D" id="1.10.630.10">
    <property type="entry name" value="Cytochrome P450"/>
    <property type="match status" value="1"/>
</dbReference>
<dbReference type="AlphaFoldDB" id="A0A0N0NQI2"/>
<dbReference type="OrthoDB" id="2789670at2759"/>
<comment type="similarity">
    <text evidence="2 9">Belongs to the cytochrome P450 family.</text>
</comment>
<gene>
    <name evidence="11" type="ORF">AB675_6414</name>
</gene>
<dbReference type="GO" id="GO:0005506">
    <property type="term" value="F:iron ion binding"/>
    <property type="evidence" value="ECO:0007669"/>
    <property type="project" value="InterPro"/>
</dbReference>
<dbReference type="InterPro" id="IPR036396">
    <property type="entry name" value="Cyt_P450_sf"/>
</dbReference>
<dbReference type="InterPro" id="IPR017972">
    <property type="entry name" value="Cyt_P450_CS"/>
</dbReference>
<dbReference type="PANTHER" id="PTHR46300">
    <property type="entry name" value="P450, PUTATIVE (EUROFUNG)-RELATED-RELATED"/>
    <property type="match status" value="1"/>
</dbReference>
<dbReference type="GO" id="GO:0004497">
    <property type="term" value="F:monooxygenase activity"/>
    <property type="evidence" value="ECO:0007669"/>
    <property type="project" value="UniProtKB-KW"/>
</dbReference>
<sequence length="542" mass="61401">MASISEIISNPWTGSTVMLVAVAMVFTLGRYLMSADQLPLPPGPKGLPLLGNINDLPCPGVVESYHWAKHKDLYGPISSVTVLGQTMVIINDAKIAFDLLRDRSAIHSSRPHQVFAGDLVGFKNITAMHRYDDTWKNQRKNITKVASSKASIAEFDKIGEVEAARFLFNLLRAPDRLNDHIRHEAGTVIFKVTYGYQTRSGGNDPLVDLAGQAMEYFADATVPGKWHVDILPFLQYLPDWFPGNKFKRTARDYAAVVDKCRELPYAFTQRQMKEKRHKLSYVSQAIEASAADLYMDHVNKWSAFALCLGGADTTVSAFMSFFLAMMVYPEVQKKAQQEIEQVIGRDRLPMVTDFPKLTYIEAIMKETHRWHPVAPMGIPHCSVKEDVYEGYRIPKGALLLYNAWQYTHDPETYPEPDEFRPERHLTTPDHVAEPDPRNYIFGFGRRICPGRGVADNSLFITMAQTLAVFDIEKPLDADGKVIEPEIQYEAGAVSHPLPYKISIKPRSEHHEKLIRSLEGMYPLEESHVEELEHVKWSNSRPK</sequence>
<proteinExistence type="inferred from homology"/>
<keyword evidence="12" id="KW-1185">Reference proteome</keyword>
<evidence type="ECO:0000256" key="7">
    <source>
        <dbReference type="ARBA" id="ARBA00023033"/>
    </source>
</evidence>
<reference evidence="11 12" key="1">
    <citation type="submission" date="2015-06" db="EMBL/GenBank/DDBJ databases">
        <title>Draft genome of the ant-associated black yeast Phialophora attae CBS 131958.</title>
        <authorList>
            <person name="Moreno L.F."/>
            <person name="Stielow B.J."/>
            <person name="de Hoog S."/>
            <person name="Vicente V.A."/>
            <person name="Weiss V.A."/>
            <person name="de Vries M."/>
            <person name="Cruz L.M."/>
            <person name="Souza E.M."/>
        </authorList>
    </citation>
    <scope>NUCLEOTIDE SEQUENCE [LARGE SCALE GENOMIC DNA]</scope>
    <source>
        <strain evidence="11 12">CBS 131958</strain>
    </source>
</reference>
<dbReference type="GO" id="GO:0020037">
    <property type="term" value="F:heme binding"/>
    <property type="evidence" value="ECO:0007669"/>
    <property type="project" value="InterPro"/>
</dbReference>
<keyword evidence="5 9" id="KW-0560">Oxidoreductase</keyword>
<dbReference type="Proteomes" id="UP000038010">
    <property type="component" value="Unassembled WGS sequence"/>
</dbReference>
<evidence type="ECO:0000256" key="6">
    <source>
        <dbReference type="ARBA" id="ARBA00023004"/>
    </source>
</evidence>
<name>A0A0N0NQI2_9EURO</name>
<dbReference type="GO" id="GO:0016705">
    <property type="term" value="F:oxidoreductase activity, acting on paired donors, with incorporation or reduction of molecular oxygen"/>
    <property type="evidence" value="ECO:0007669"/>
    <property type="project" value="InterPro"/>
</dbReference>
<dbReference type="GeneID" id="28738585"/>
<dbReference type="CDD" id="cd11065">
    <property type="entry name" value="CYP64-like"/>
    <property type="match status" value="1"/>
</dbReference>
<evidence type="ECO:0000256" key="8">
    <source>
        <dbReference type="PIRSR" id="PIRSR602401-1"/>
    </source>
</evidence>
<keyword evidence="3 8" id="KW-0349">Heme</keyword>
<evidence type="ECO:0000256" key="4">
    <source>
        <dbReference type="ARBA" id="ARBA00022723"/>
    </source>
</evidence>
<evidence type="ECO:0000256" key="5">
    <source>
        <dbReference type="ARBA" id="ARBA00023002"/>
    </source>
</evidence>
<dbReference type="PANTHER" id="PTHR46300:SF7">
    <property type="entry name" value="P450, PUTATIVE (EUROFUNG)-RELATED"/>
    <property type="match status" value="1"/>
</dbReference>
<dbReference type="InterPro" id="IPR001128">
    <property type="entry name" value="Cyt_P450"/>
</dbReference>
<keyword evidence="10" id="KW-1133">Transmembrane helix</keyword>
<dbReference type="InterPro" id="IPR002401">
    <property type="entry name" value="Cyt_P450_E_grp-I"/>
</dbReference>
<evidence type="ECO:0000256" key="9">
    <source>
        <dbReference type="RuleBase" id="RU000461"/>
    </source>
</evidence>
<dbReference type="PRINTS" id="PR00385">
    <property type="entry name" value="P450"/>
</dbReference>
<keyword evidence="6 8" id="KW-0408">Iron</keyword>
<dbReference type="EMBL" id="LFJN01000004">
    <property type="protein sequence ID" value="KPI43938.1"/>
    <property type="molecule type" value="Genomic_DNA"/>
</dbReference>
<evidence type="ECO:0000256" key="2">
    <source>
        <dbReference type="ARBA" id="ARBA00010617"/>
    </source>
</evidence>
<feature type="binding site" description="axial binding residue" evidence="8">
    <location>
        <position position="448"/>
    </location>
    <ligand>
        <name>heme</name>
        <dbReference type="ChEBI" id="CHEBI:30413"/>
    </ligand>
    <ligandPart>
        <name>Fe</name>
        <dbReference type="ChEBI" id="CHEBI:18248"/>
    </ligandPart>
</feature>
<keyword evidence="10" id="KW-0472">Membrane</keyword>
<evidence type="ECO:0000313" key="11">
    <source>
        <dbReference type="EMBL" id="KPI43938.1"/>
    </source>
</evidence>
<evidence type="ECO:0000256" key="10">
    <source>
        <dbReference type="SAM" id="Phobius"/>
    </source>
</evidence>
<dbReference type="SUPFAM" id="SSF48264">
    <property type="entry name" value="Cytochrome P450"/>
    <property type="match status" value="1"/>
</dbReference>
<keyword evidence="7 9" id="KW-0503">Monooxygenase</keyword>
<comment type="cofactor">
    <cofactor evidence="1 8">
        <name>heme</name>
        <dbReference type="ChEBI" id="CHEBI:30413"/>
    </cofactor>
</comment>
<evidence type="ECO:0000256" key="1">
    <source>
        <dbReference type="ARBA" id="ARBA00001971"/>
    </source>
</evidence>
<feature type="transmembrane region" description="Helical" evidence="10">
    <location>
        <begin position="12"/>
        <end position="32"/>
    </location>
</feature>
<keyword evidence="4 8" id="KW-0479">Metal-binding</keyword>
<dbReference type="PRINTS" id="PR00463">
    <property type="entry name" value="EP450I"/>
</dbReference>
<comment type="caution">
    <text evidence="11">The sequence shown here is derived from an EMBL/GenBank/DDBJ whole genome shotgun (WGS) entry which is preliminary data.</text>
</comment>
<dbReference type="InterPro" id="IPR050364">
    <property type="entry name" value="Cytochrome_P450_fung"/>
</dbReference>
<dbReference type="STRING" id="1664694.A0A0N0NQI2"/>
<keyword evidence="10" id="KW-0812">Transmembrane</keyword>